<dbReference type="SUPFAM" id="SSF69754">
    <property type="entry name" value="Ribosome binding protein Y (YfiA homologue)"/>
    <property type="match status" value="1"/>
</dbReference>
<keyword evidence="3" id="KW-1185">Reference proteome</keyword>
<dbReference type="EMBL" id="RJSF01000003">
    <property type="protein sequence ID" value="RNM17442.1"/>
    <property type="molecule type" value="Genomic_DNA"/>
</dbReference>
<name>A0A3N0GZB4_9ACTN</name>
<organism evidence="2 3">
    <name type="scientific">Nocardioides pocheonensis</name>
    <dbReference type="NCBI Taxonomy" id="661485"/>
    <lineage>
        <taxon>Bacteria</taxon>
        <taxon>Bacillati</taxon>
        <taxon>Actinomycetota</taxon>
        <taxon>Actinomycetes</taxon>
        <taxon>Propionibacteriales</taxon>
        <taxon>Nocardioidaceae</taxon>
        <taxon>Nocardioides</taxon>
    </lineage>
</organism>
<dbReference type="Proteomes" id="UP000279994">
    <property type="component" value="Unassembled WGS sequence"/>
</dbReference>
<proteinExistence type="predicted"/>
<evidence type="ECO:0000256" key="1">
    <source>
        <dbReference type="SAM" id="MobiDB-lite"/>
    </source>
</evidence>
<dbReference type="OrthoDB" id="121633at2"/>
<reference evidence="2 3" key="1">
    <citation type="submission" date="2018-11" db="EMBL/GenBank/DDBJ databases">
        <authorList>
            <person name="Li F."/>
        </authorList>
    </citation>
    <scope>NUCLEOTIDE SEQUENCE [LARGE SCALE GENOMIC DNA]</scope>
    <source>
        <strain evidence="2 3">Gsoil 818</strain>
    </source>
</reference>
<comment type="caution">
    <text evidence="2">The sequence shown here is derived from an EMBL/GenBank/DDBJ whole genome shotgun (WGS) entry which is preliminary data.</text>
</comment>
<feature type="region of interest" description="Disordered" evidence="1">
    <location>
        <begin position="98"/>
        <end position="119"/>
    </location>
</feature>
<protein>
    <submittedName>
        <fullName evidence="2">Ribosomal subunit interface protein</fullName>
    </submittedName>
</protein>
<gene>
    <name evidence="2" type="ORF">EFL26_01240</name>
</gene>
<evidence type="ECO:0000313" key="3">
    <source>
        <dbReference type="Proteomes" id="UP000279994"/>
    </source>
</evidence>
<sequence length="119" mass="13090">MDVQVRTDYHVNGDEGLIAHVEAEVSKGLEPFARRITSVQVHLTEESGARKGPPELRCVLEVRTTGRAPVVVTHRATTKDALLRGAISDMRTALERTFGRTDAPHIGGDTIRRPASPRR</sequence>
<dbReference type="InterPro" id="IPR036567">
    <property type="entry name" value="RHF-like"/>
</dbReference>
<dbReference type="Gene3D" id="3.30.160.100">
    <property type="entry name" value="Ribosome hibernation promotion factor-like"/>
    <property type="match status" value="1"/>
</dbReference>
<dbReference type="AlphaFoldDB" id="A0A3N0GZB4"/>
<dbReference type="RefSeq" id="WP_123221062.1">
    <property type="nucleotide sequence ID" value="NZ_RJSF01000003.1"/>
</dbReference>
<evidence type="ECO:0000313" key="2">
    <source>
        <dbReference type="EMBL" id="RNM17442.1"/>
    </source>
</evidence>
<accession>A0A3N0GZB4</accession>